<evidence type="ECO:0000256" key="4">
    <source>
        <dbReference type="ARBA" id="ARBA00022692"/>
    </source>
</evidence>
<dbReference type="InterPro" id="IPR018584">
    <property type="entry name" value="GT87"/>
</dbReference>
<evidence type="ECO:0000256" key="1">
    <source>
        <dbReference type="ARBA" id="ARBA00004651"/>
    </source>
</evidence>
<evidence type="ECO:0000256" key="3">
    <source>
        <dbReference type="ARBA" id="ARBA00022679"/>
    </source>
</evidence>
<sequence>MHARPAQLRTRNFCPPTWAHGALLVGAVGAVLFHIFVVPFGAQHWGLFNNMLDVNVYAAGGLAVLENRTLYAGPVYGPMPFTYPPFSALLFTGLALMDQTVLQILWTVATVAALYATVVLCWKSLGYRIGQSLLLAAVPMTIIATVLEPVRTTLWYGQINIFLMLLIVWDLTRPQGGLLRGIGVGIAAGIKLTPGFFFVYLALTRQWRTLYVSIVALLGTIVVAAAVIPRDSWTFWRGTLFESERIGQINAPANQSITGVLAQIFNTTEPPKAIVGIVTLAVLVLALVAIWLAHRADQHLLAITLAGLTASMVSPFSWGHHWVWFVPLIIALCHYAVLSQRLWVWSAPVLVALPVLCWVQVFTDPTQPSGRFYAIGTFMLLPPDAELVLLVRSAFPGTMLIVTLTTIAVLGWRELGRTQRAHRLETNTALLVAAHQPETASGAMIK</sequence>
<dbReference type="RefSeq" id="WP_188671944.1">
    <property type="nucleotide sequence ID" value="NZ_BMJH01000001.1"/>
</dbReference>
<evidence type="ECO:0000256" key="6">
    <source>
        <dbReference type="ARBA" id="ARBA00023136"/>
    </source>
</evidence>
<evidence type="ECO:0000313" key="9">
    <source>
        <dbReference type="EMBL" id="GGC62944.1"/>
    </source>
</evidence>
<feature type="transmembrane region" description="Helical" evidence="8">
    <location>
        <begin position="389"/>
        <end position="412"/>
    </location>
</feature>
<feature type="transmembrane region" description="Helical" evidence="8">
    <location>
        <begin position="21"/>
        <end position="42"/>
    </location>
</feature>
<feature type="transmembrane region" description="Helical" evidence="8">
    <location>
        <begin position="343"/>
        <end position="363"/>
    </location>
</feature>
<comment type="caution">
    <text evidence="9">The sequence shown here is derived from an EMBL/GenBank/DDBJ whole genome shotgun (WGS) entry which is preliminary data.</text>
</comment>
<name>A0A916U8D8_9ACTN</name>
<keyword evidence="5 8" id="KW-1133">Transmembrane helix</keyword>
<keyword evidence="6 8" id="KW-0472">Membrane</keyword>
<dbReference type="GO" id="GO:0016758">
    <property type="term" value="F:hexosyltransferase activity"/>
    <property type="evidence" value="ECO:0007669"/>
    <property type="project" value="InterPro"/>
</dbReference>
<dbReference type="Pfam" id="PF09594">
    <property type="entry name" value="GT87"/>
    <property type="match status" value="1"/>
</dbReference>
<feature type="transmembrane region" description="Helical" evidence="8">
    <location>
        <begin position="273"/>
        <end position="293"/>
    </location>
</feature>
<evidence type="ECO:0000256" key="8">
    <source>
        <dbReference type="SAM" id="Phobius"/>
    </source>
</evidence>
<dbReference type="GO" id="GO:0005886">
    <property type="term" value="C:plasma membrane"/>
    <property type="evidence" value="ECO:0007669"/>
    <property type="project" value="UniProtKB-SubCell"/>
</dbReference>
<proteinExistence type="inferred from homology"/>
<evidence type="ECO:0000256" key="5">
    <source>
        <dbReference type="ARBA" id="ARBA00022989"/>
    </source>
</evidence>
<comment type="similarity">
    <text evidence="7">Belongs to the glycosyltransferase 87 family.</text>
</comment>
<feature type="transmembrane region" description="Helical" evidence="8">
    <location>
        <begin position="131"/>
        <end position="147"/>
    </location>
</feature>
<feature type="transmembrane region" description="Helical" evidence="8">
    <location>
        <begin position="154"/>
        <end position="172"/>
    </location>
</feature>
<gene>
    <name evidence="9" type="ORF">GCM10011410_14210</name>
</gene>
<keyword evidence="10" id="KW-1185">Reference proteome</keyword>
<reference evidence="9" key="1">
    <citation type="journal article" date="2014" name="Int. J. Syst. Evol. Microbiol.">
        <title>Complete genome sequence of Corynebacterium casei LMG S-19264T (=DSM 44701T), isolated from a smear-ripened cheese.</title>
        <authorList>
            <consortium name="US DOE Joint Genome Institute (JGI-PGF)"/>
            <person name="Walter F."/>
            <person name="Albersmeier A."/>
            <person name="Kalinowski J."/>
            <person name="Ruckert C."/>
        </authorList>
    </citation>
    <scope>NUCLEOTIDE SEQUENCE</scope>
    <source>
        <strain evidence="9">CGMCC 1.15478</strain>
    </source>
</reference>
<evidence type="ECO:0008006" key="11">
    <source>
        <dbReference type="Google" id="ProtNLM"/>
    </source>
</evidence>
<evidence type="ECO:0000256" key="2">
    <source>
        <dbReference type="ARBA" id="ARBA00022475"/>
    </source>
</evidence>
<feature type="transmembrane region" description="Helical" evidence="8">
    <location>
        <begin position="104"/>
        <end position="125"/>
    </location>
</feature>
<feature type="transmembrane region" description="Helical" evidence="8">
    <location>
        <begin position="81"/>
        <end position="97"/>
    </location>
</feature>
<keyword evidence="4 8" id="KW-0812">Transmembrane</keyword>
<keyword evidence="2" id="KW-1003">Cell membrane</keyword>
<organism evidence="9 10">
    <name type="scientific">Hoyosella rhizosphaerae</name>
    <dbReference type="NCBI Taxonomy" id="1755582"/>
    <lineage>
        <taxon>Bacteria</taxon>
        <taxon>Bacillati</taxon>
        <taxon>Actinomycetota</taxon>
        <taxon>Actinomycetes</taxon>
        <taxon>Mycobacteriales</taxon>
        <taxon>Hoyosellaceae</taxon>
        <taxon>Hoyosella</taxon>
    </lineage>
</organism>
<protein>
    <recommendedName>
        <fullName evidence="11">DUF2029 domain-containing protein</fullName>
    </recommendedName>
</protein>
<feature type="transmembrane region" description="Helical" evidence="8">
    <location>
        <begin position="210"/>
        <end position="228"/>
    </location>
</feature>
<accession>A0A916U8D8</accession>
<comment type="subcellular location">
    <subcellularLocation>
        <location evidence="1">Cell membrane</location>
        <topology evidence="1">Multi-pass membrane protein</topology>
    </subcellularLocation>
</comment>
<evidence type="ECO:0000256" key="7">
    <source>
        <dbReference type="ARBA" id="ARBA00024033"/>
    </source>
</evidence>
<dbReference type="AlphaFoldDB" id="A0A916U8D8"/>
<dbReference type="Proteomes" id="UP000641514">
    <property type="component" value="Unassembled WGS sequence"/>
</dbReference>
<feature type="transmembrane region" description="Helical" evidence="8">
    <location>
        <begin position="300"/>
        <end position="316"/>
    </location>
</feature>
<feature type="transmembrane region" description="Helical" evidence="8">
    <location>
        <begin position="178"/>
        <end position="203"/>
    </location>
</feature>
<reference evidence="9" key="2">
    <citation type="submission" date="2020-09" db="EMBL/GenBank/DDBJ databases">
        <authorList>
            <person name="Sun Q."/>
            <person name="Zhou Y."/>
        </authorList>
    </citation>
    <scope>NUCLEOTIDE SEQUENCE</scope>
    <source>
        <strain evidence="9">CGMCC 1.15478</strain>
    </source>
</reference>
<dbReference type="EMBL" id="BMJH01000001">
    <property type="protein sequence ID" value="GGC62944.1"/>
    <property type="molecule type" value="Genomic_DNA"/>
</dbReference>
<keyword evidence="3" id="KW-0808">Transferase</keyword>
<evidence type="ECO:0000313" key="10">
    <source>
        <dbReference type="Proteomes" id="UP000641514"/>
    </source>
</evidence>
<feature type="transmembrane region" description="Helical" evidence="8">
    <location>
        <begin position="322"/>
        <end position="338"/>
    </location>
</feature>